<evidence type="ECO:0000313" key="2">
    <source>
        <dbReference type="EMBL" id="MBB3109749.1"/>
    </source>
</evidence>
<dbReference type="GO" id="GO:0016787">
    <property type="term" value="F:hydrolase activity"/>
    <property type="evidence" value="ECO:0007669"/>
    <property type="project" value="UniProtKB-KW"/>
</dbReference>
<dbReference type="Pfam" id="PF05116">
    <property type="entry name" value="S6PP"/>
    <property type="match status" value="1"/>
</dbReference>
<proteinExistence type="predicted"/>
<protein>
    <submittedName>
        <fullName evidence="2">Hydroxymethylpyrimidine pyrophosphatase-like HAD family hydrolase</fullName>
    </submittedName>
</protein>
<dbReference type="RefSeq" id="WP_183599130.1">
    <property type="nucleotide sequence ID" value="NZ_JACHXK010000003.1"/>
</dbReference>
<comment type="caution">
    <text evidence="2">The sequence shown here is derived from an EMBL/GenBank/DDBJ whole genome shotgun (WGS) entry which is preliminary data.</text>
</comment>
<sequence length="281" mass="31630">MIFASDLDQTLIYSIRSIGLPLDSPLVMPAETIEGKVRSYISIQAYEQLKIIAQEMMFVPVTTRTVEQYRRIELFQERIRPQYAVTSNGGNVLIHGEPDPEWNARIRRTMLHQAASSEEVQRIYRKVVHGDWVLREDLCDDLFYSILIERERMPLEDVMQLADVLQQLGWETSIQGRKIYMVPCTVKKSDALAHIKELAGVETVIASGDSLLDRCLLDYATHPIAPRHGELYRVQESNPGTFPYPFTAVSGALAAEQIVAYAASVQAEALHSGKLIAKGSI</sequence>
<accession>A0A7W5AWG6</accession>
<keyword evidence="3" id="KW-1185">Reference proteome</keyword>
<dbReference type="PIRSF" id="PIRSF030802">
    <property type="entry name" value="UCP030802"/>
    <property type="match status" value="1"/>
</dbReference>
<dbReference type="AlphaFoldDB" id="A0A7W5AWG6"/>
<evidence type="ECO:0000313" key="3">
    <source>
        <dbReference type="Proteomes" id="UP000570361"/>
    </source>
</evidence>
<organism evidence="2 3">
    <name type="scientific">Paenibacillus phyllosphaerae</name>
    <dbReference type="NCBI Taxonomy" id="274593"/>
    <lineage>
        <taxon>Bacteria</taxon>
        <taxon>Bacillati</taxon>
        <taxon>Bacillota</taxon>
        <taxon>Bacilli</taxon>
        <taxon>Bacillales</taxon>
        <taxon>Paenibacillaceae</taxon>
        <taxon>Paenibacillus</taxon>
    </lineage>
</organism>
<name>A0A7W5AWG6_9BACL</name>
<dbReference type="InterPro" id="IPR024197">
    <property type="entry name" value="TPP-like"/>
</dbReference>
<dbReference type="EMBL" id="JACHXK010000003">
    <property type="protein sequence ID" value="MBB3109749.1"/>
    <property type="molecule type" value="Genomic_DNA"/>
</dbReference>
<reference evidence="2 3" key="1">
    <citation type="submission" date="2020-08" db="EMBL/GenBank/DDBJ databases">
        <title>Genomic Encyclopedia of Type Strains, Phase III (KMG-III): the genomes of soil and plant-associated and newly described type strains.</title>
        <authorList>
            <person name="Whitman W."/>
        </authorList>
    </citation>
    <scope>NUCLEOTIDE SEQUENCE [LARGE SCALE GENOMIC DNA]</scope>
    <source>
        <strain evidence="2 3">CECT 5862</strain>
    </source>
</reference>
<dbReference type="InterPro" id="IPR036412">
    <property type="entry name" value="HAD-like_sf"/>
</dbReference>
<dbReference type="Proteomes" id="UP000570361">
    <property type="component" value="Unassembled WGS sequence"/>
</dbReference>
<evidence type="ECO:0000259" key="1">
    <source>
        <dbReference type="Pfam" id="PF05116"/>
    </source>
</evidence>
<dbReference type="InterPro" id="IPR006380">
    <property type="entry name" value="SPP-like_dom"/>
</dbReference>
<dbReference type="Gene3D" id="3.40.50.1000">
    <property type="entry name" value="HAD superfamily/HAD-like"/>
    <property type="match status" value="1"/>
</dbReference>
<keyword evidence="2" id="KW-0378">Hydrolase</keyword>
<gene>
    <name evidence="2" type="ORF">FHS18_001812</name>
</gene>
<dbReference type="InterPro" id="IPR023214">
    <property type="entry name" value="HAD_sf"/>
</dbReference>
<dbReference type="SUPFAM" id="SSF56784">
    <property type="entry name" value="HAD-like"/>
    <property type="match status" value="1"/>
</dbReference>
<feature type="domain" description="Sucrose phosphatase-like" evidence="1">
    <location>
        <begin position="2"/>
        <end position="218"/>
    </location>
</feature>